<accession>A0A1G2LCR8</accession>
<evidence type="ECO:0000256" key="2">
    <source>
        <dbReference type="ARBA" id="ARBA00022692"/>
    </source>
</evidence>
<dbReference type="EMBL" id="MHQT01000025">
    <property type="protein sequence ID" value="OHA09435.1"/>
    <property type="molecule type" value="Genomic_DNA"/>
</dbReference>
<dbReference type="Pfam" id="PF07681">
    <property type="entry name" value="DoxX"/>
    <property type="match status" value="1"/>
</dbReference>
<evidence type="ECO:0000313" key="7">
    <source>
        <dbReference type="Proteomes" id="UP000178977"/>
    </source>
</evidence>
<keyword evidence="2 5" id="KW-0812">Transmembrane</keyword>
<evidence type="ECO:0000256" key="3">
    <source>
        <dbReference type="ARBA" id="ARBA00022989"/>
    </source>
</evidence>
<evidence type="ECO:0000256" key="5">
    <source>
        <dbReference type="SAM" id="Phobius"/>
    </source>
</evidence>
<evidence type="ECO:0000313" key="6">
    <source>
        <dbReference type="EMBL" id="OHA09435.1"/>
    </source>
</evidence>
<dbReference type="STRING" id="1802281.A3A44_03615"/>
<name>A0A1G2LCR8_9BACT</name>
<comment type="caution">
    <text evidence="6">The sequence shown here is derived from an EMBL/GenBank/DDBJ whole genome shotgun (WGS) entry which is preliminary data.</text>
</comment>
<feature type="transmembrane region" description="Helical" evidence="5">
    <location>
        <begin position="68"/>
        <end position="90"/>
    </location>
</feature>
<organism evidence="6 7">
    <name type="scientific">Candidatus Sungbacteria bacterium RIFCSPLOWO2_01_FULL_60_25</name>
    <dbReference type="NCBI Taxonomy" id="1802281"/>
    <lineage>
        <taxon>Bacteria</taxon>
        <taxon>Candidatus Sungiibacteriota</taxon>
    </lineage>
</organism>
<dbReference type="GO" id="GO:0016020">
    <property type="term" value="C:membrane"/>
    <property type="evidence" value="ECO:0007669"/>
    <property type="project" value="UniProtKB-SubCell"/>
</dbReference>
<keyword evidence="4 5" id="KW-0472">Membrane</keyword>
<sequence>MFLLRISLGWLFLYAGATKLADPIWSAKGYLMSAKTFSGFYHWLASPGMLPLVDFLNEWGLTLIGVSLMLGIAVRLSGTLGALLMLLYYFPVLTFPYIGEHAYLVDEHIIYAAAFLMLASIRAGRAWGLEEWCAGLPFCRKFSRYRSIIG</sequence>
<proteinExistence type="predicted"/>
<evidence type="ECO:0000256" key="4">
    <source>
        <dbReference type="ARBA" id="ARBA00023136"/>
    </source>
</evidence>
<dbReference type="AlphaFoldDB" id="A0A1G2LCR8"/>
<dbReference type="InterPro" id="IPR032808">
    <property type="entry name" value="DoxX"/>
</dbReference>
<comment type="subcellular location">
    <subcellularLocation>
        <location evidence="1">Membrane</location>
        <topology evidence="1">Multi-pass membrane protein</topology>
    </subcellularLocation>
</comment>
<protein>
    <recommendedName>
        <fullName evidence="8">DoxX subfamily</fullName>
    </recommendedName>
</protein>
<keyword evidence="3 5" id="KW-1133">Transmembrane helix</keyword>
<reference evidence="6 7" key="1">
    <citation type="journal article" date="2016" name="Nat. Commun.">
        <title>Thousands of microbial genomes shed light on interconnected biogeochemical processes in an aquifer system.</title>
        <authorList>
            <person name="Anantharaman K."/>
            <person name="Brown C.T."/>
            <person name="Hug L.A."/>
            <person name="Sharon I."/>
            <person name="Castelle C.J."/>
            <person name="Probst A.J."/>
            <person name="Thomas B.C."/>
            <person name="Singh A."/>
            <person name="Wilkins M.J."/>
            <person name="Karaoz U."/>
            <person name="Brodie E.L."/>
            <person name="Williams K.H."/>
            <person name="Hubbard S.S."/>
            <person name="Banfield J.F."/>
        </authorList>
    </citation>
    <scope>NUCLEOTIDE SEQUENCE [LARGE SCALE GENOMIC DNA]</scope>
</reference>
<gene>
    <name evidence="6" type="ORF">A3A44_03615</name>
</gene>
<dbReference type="Proteomes" id="UP000178977">
    <property type="component" value="Unassembled WGS sequence"/>
</dbReference>
<evidence type="ECO:0008006" key="8">
    <source>
        <dbReference type="Google" id="ProtNLM"/>
    </source>
</evidence>
<evidence type="ECO:0000256" key="1">
    <source>
        <dbReference type="ARBA" id="ARBA00004141"/>
    </source>
</evidence>